<dbReference type="EMBL" id="BBMT01000007">
    <property type="protein sequence ID" value="GAL35434.1"/>
    <property type="molecule type" value="Genomic_DNA"/>
</dbReference>
<accession>A0A090T9N0</accession>
<evidence type="ECO:0000313" key="2">
    <source>
        <dbReference type="Proteomes" id="UP000029224"/>
    </source>
</evidence>
<sequence length="82" mass="8960">MEPAMQQDERTKVRELLIATKYGVSASEMPTIIHVPQSTALDIIKELIAEGEDIHSLGAGDNPEELVLYSIGEIDEGITKIP</sequence>
<name>A0A090T9N0_9VIBR</name>
<comment type="caution">
    <text evidence="1">The sequence shown here is derived from an EMBL/GenBank/DDBJ whole genome shotgun (WGS) entry which is preliminary data.</text>
</comment>
<gene>
    <name evidence="1" type="ORF">JCM19240_281</name>
</gene>
<keyword evidence="2" id="KW-1185">Reference proteome</keyword>
<reference evidence="1 2" key="1">
    <citation type="submission" date="2014-09" db="EMBL/GenBank/DDBJ databases">
        <title>Vibrio maritimus JCM 19240. (C210) whole genome shotgun sequence.</title>
        <authorList>
            <person name="Sawabe T."/>
            <person name="Meirelles P."/>
            <person name="Nakanishi M."/>
            <person name="Sayaka M."/>
            <person name="Hattori M."/>
            <person name="Ohkuma M."/>
        </authorList>
    </citation>
    <scope>NUCLEOTIDE SEQUENCE [LARGE SCALE GENOMIC DNA]</scope>
    <source>
        <strain evidence="1 2">JCM 19240</strain>
    </source>
</reference>
<dbReference type="Proteomes" id="UP000029224">
    <property type="component" value="Unassembled WGS sequence"/>
</dbReference>
<evidence type="ECO:0000313" key="1">
    <source>
        <dbReference type="EMBL" id="GAL35434.1"/>
    </source>
</evidence>
<reference evidence="1 2" key="2">
    <citation type="submission" date="2014-09" db="EMBL/GenBank/DDBJ databases">
        <authorList>
            <consortium name="NBRP consortium"/>
            <person name="Sawabe T."/>
            <person name="Meirelles P."/>
            <person name="Nakanishi M."/>
            <person name="Sayaka M."/>
            <person name="Hattori M."/>
            <person name="Ohkuma M."/>
        </authorList>
    </citation>
    <scope>NUCLEOTIDE SEQUENCE [LARGE SCALE GENOMIC DNA]</scope>
    <source>
        <strain evidence="1 2">JCM 19240</strain>
    </source>
</reference>
<proteinExistence type="predicted"/>
<protein>
    <submittedName>
        <fullName evidence="1">Uncharacterized protein</fullName>
    </submittedName>
</protein>
<organism evidence="1 2">
    <name type="scientific">Vibrio maritimus</name>
    <dbReference type="NCBI Taxonomy" id="990268"/>
    <lineage>
        <taxon>Bacteria</taxon>
        <taxon>Pseudomonadati</taxon>
        <taxon>Pseudomonadota</taxon>
        <taxon>Gammaproteobacteria</taxon>
        <taxon>Vibrionales</taxon>
        <taxon>Vibrionaceae</taxon>
        <taxon>Vibrio</taxon>
    </lineage>
</organism>
<dbReference type="AlphaFoldDB" id="A0A090T9N0"/>